<feature type="region of interest" description="Disordered" evidence="5">
    <location>
        <begin position="1"/>
        <end position="20"/>
    </location>
</feature>
<comment type="similarity">
    <text evidence="4">Belongs to the N(4)/N(6)-methyltransferase family.</text>
</comment>
<dbReference type="PRINTS" id="PR00508">
    <property type="entry name" value="S21N4MTFRASE"/>
</dbReference>
<protein>
    <recommendedName>
        <fullName evidence="4">Methyltransferase</fullName>
        <ecNumber evidence="4">2.1.1.-</ecNumber>
    </recommendedName>
</protein>
<keyword evidence="8" id="KW-1185">Reference proteome</keyword>
<dbReference type="InterPro" id="IPR036086">
    <property type="entry name" value="ParB/Sulfiredoxin_sf"/>
</dbReference>
<evidence type="ECO:0000256" key="5">
    <source>
        <dbReference type="SAM" id="MobiDB-lite"/>
    </source>
</evidence>
<dbReference type="PANTHER" id="PTHR33375:SF1">
    <property type="entry name" value="CHROMOSOME-PARTITIONING PROTEIN PARB-RELATED"/>
    <property type="match status" value="1"/>
</dbReference>
<accession>A0ABT0M5I9</accession>
<dbReference type="Pfam" id="PF02195">
    <property type="entry name" value="ParB_N"/>
    <property type="match status" value="1"/>
</dbReference>
<dbReference type="Proteomes" id="UP001202550">
    <property type="component" value="Unassembled WGS sequence"/>
</dbReference>
<dbReference type="SMART" id="SM00470">
    <property type="entry name" value="ParB"/>
    <property type="match status" value="1"/>
</dbReference>
<dbReference type="EMBL" id="JALZWP010000025">
    <property type="protein sequence ID" value="MCL1630134.1"/>
    <property type="molecule type" value="Genomic_DNA"/>
</dbReference>
<evidence type="ECO:0000313" key="7">
    <source>
        <dbReference type="EMBL" id="MCL1630134.1"/>
    </source>
</evidence>
<reference evidence="7 8" key="1">
    <citation type="submission" date="2022-05" db="EMBL/GenBank/DDBJ databases">
        <title>Seasonal and diel survey of microbial diversity of the Tyrrhenian coast.</title>
        <authorList>
            <person name="Gattoni G."/>
            <person name="Corral P."/>
        </authorList>
    </citation>
    <scope>NUCLEOTIDE SEQUENCE [LARGE SCALE GENOMIC DNA]</scope>
    <source>
        <strain evidence="7 8">V10</strain>
    </source>
</reference>
<proteinExistence type="inferred from homology"/>
<dbReference type="EC" id="2.1.1.-" evidence="4"/>
<dbReference type="InterPro" id="IPR002941">
    <property type="entry name" value="DNA_methylase_N4/N6"/>
</dbReference>
<dbReference type="PANTHER" id="PTHR33375">
    <property type="entry name" value="CHROMOSOME-PARTITIONING PROTEIN PARB-RELATED"/>
    <property type="match status" value="1"/>
</dbReference>
<evidence type="ECO:0000256" key="1">
    <source>
        <dbReference type="ARBA" id="ARBA00022603"/>
    </source>
</evidence>
<comment type="catalytic activity">
    <reaction evidence="3">
        <text>a 2'-deoxyadenosine in DNA + S-adenosyl-L-methionine = an N(6)-methyl-2'-deoxyadenosine in DNA + S-adenosyl-L-homocysteine + H(+)</text>
        <dbReference type="Rhea" id="RHEA:15197"/>
        <dbReference type="Rhea" id="RHEA-COMP:12418"/>
        <dbReference type="Rhea" id="RHEA-COMP:12419"/>
        <dbReference type="ChEBI" id="CHEBI:15378"/>
        <dbReference type="ChEBI" id="CHEBI:57856"/>
        <dbReference type="ChEBI" id="CHEBI:59789"/>
        <dbReference type="ChEBI" id="CHEBI:90615"/>
        <dbReference type="ChEBI" id="CHEBI:90616"/>
        <dbReference type="EC" id="2.1.1.72"/>
    </reaction>
</comment>
<evidence type="ECO:0000313" key="8">
    <source>
        <dbReference type="Proteomes" id="UP001202550"/>
    </source>
</evidence>
<dbReference type="InterPro" id="IPR029063">
    <property type="entry name" value="SAM-dependent_MTases_sf"/>
</dbReference>
<evidence type="ECO:0000256" key="2">
    <source>
        <dbReference type="ARBA" id="ARBA00022679"/>
    </source>
</evidence>
<dbReference type="Pfam" id="PF01555">
    <property type="entry name" value="N6_N4_Mtase"/>
    <property type="match status" value="1"/>
</dbReference>
<dbReference type="SUPFAM" id="SSF53335">
    <property type="entry name" value="S-adenosyl-L-methionine-dependent methyltransferases"/>
    <property type="match status" value="1"/>
</dbReference>
<gene>
    <name evidence="7" type="ORF">M3N55_15525</name>
</gene>
<dbReference type="RefSeq" id="WP_249060771.1">
    <property type="nucleotide sequence ID" value="NZ_JALZWP010000025.1"/>
</dbReference>
<evidence type="ECO:0000256" key="4">
    <source>
        <dbReference type="RuleBase" id="RU362026"/>
    </source>
</evidence>
<dbReference type="InterPro" id="IPR050336">
    <property type="entry name" value="Chromosome_partition/occlusion"/>
</dbReference>
<dbReference type="PIRSF" id="PIRSF036758">
    <property type="entry name" value="Aden_M_ParB"/>
    <property type="match status" value="1"/>
</dbReference>
<keyword evidence="1" id="KW-0489">Methyltransferase</keyword>
<sequence>MAKRRADDFGDEAAQPGARSIQHRPIADLIPYANNARTHSEAQVALIAGSIREFGFNNPVLVDGDNGIIAGHGRVLAARTLGLDTVPVIELAHLTDASRRAYILADNRLAEQAGWDRDLLALELADLDELGVDLAGIGFEGAELDALLAHGEADPREEDTPERPVDPVSRPGDLWCLGPHRLLCGDATSAADVARLLGDVRPHLMVTDPPYGVNYDPAWRNTVGAAKTKRTGKVQNDDRADWREAWALFPGEVAYVWHGALHATTVAESLDASGFDIRSQIIWAKDRLVLSRGHYHWQHEPCWYAVRGKGHWSGDRRQSTLWQIPNRDQDAATVHGTQKPVESMRRPMLNNANPGQVIYEPFNGSGTTIIAAETCGRLVCAMELDPAYVDVAVRRWQEFTGQAARLDGDGRSFAEVAAERLGEKEAVA</sequence>
<evidence type="ECO:0000259" key="6">
    <source>
        <dbReference type="SMART" id="SM00470"/>
    </source>
</evidence>
<feature type="domain" description="ParB-like N-terminal" evidence="6">
    <location>
        <begin position="22"/>
        <end position="107"/>
    </location>
</feature>
<dbReference type="CDD" id="cd16403">
    <property type="entry name" value="ParB_N_like_MT"/>
    <property type="match status" value="1"/>
</dbReference>
<keyword evidence="2" id="KW-0808">Transferase</keyword>
<dbReference type="InterPro" id="IPR015840">
    <property type="entry name" value="DNA_MeTrfase_ParB"/>
</dbReference>
<evidence type="ECO:0000256" key="3">
    <source>
        <dbReference type="ARBA" id="ARBA00047942"/>
    </source>
</evidence>
<dbReference type="Gene3D" id="3.40.50.150">
    <property type="entry name" value="Vaccinia Virus protein VP39"/>
    <property type="match status" value="1"/>
</dbReference>
<organism evidence="7 8">
    <name type="scientific">Roseinatronobacter domitianus</name>
    <dbReference type="NCBI Taxonomy" id="2940293"/>
    <lineage>
        <taxon>Bacteria</taxon>
        <taxon>Pseudomonadati</taxon>
        <taxon>Pseudomonadota</taxon>
        <taxon>Alphaproteobacteria</taxon>
        <taxon>Rhodobacterales</taxon>
        <taxon>Paracoccaceae</taxon>
        <taxon>Roseinatronobacter</taxon>
    </lineage>
</organism>
<name>A0ABT0M5I9_9RHOB</name>
<dbReference type="InterPro" id="IPR003115">
    <property type="entry name" value="ParB_N"/>
</dbReference>
<dbReference type="Gene3D" id="3.90.1530.10">
    <property type="entry name" value="Conserved hypothetical protein from pyrococcus furiosus pfu- 392566-001, ParB domain"/>
    <property type="match status" value="1"/>
</dbReference>
<dbReference type="SUPFAM" id="SSF110849">
    <property type="entry name" value="ParB/Sulfiredoxin"/>
    <property type="match status" value="1"/>
</dbReference>
<dbReference type="InterPro" id="IPR001091">
    <property type="entry name" value="RM_Methyltransferase"/>
</dbReference>
<comment type="caution">
    <text evidence="7">The sequence shown here is derived from an EMBL/GenBank/DDBJ whole genome shotgun (WGS) entry which is preliminary data.</text>
</comment>